<dbReference type="CDD" id="cd12820">
    <property type="entry name" value="LbR_YadA-like"/>
    <property type="match status" value="2"/>
</dbReference>
<feature type="domain" description="Trimeric autotransporter adhesin YadA-like head" evidence="13">
    <location>
        <begin position="119"/>
        <end position="141"/>
    </location>
</feature>
<evidence type="ECO:0000256" key="4">
    <source>
        <dbReference type="ARBA" id="ARBA00022448"/>
    </source>
</evidence>
<comment type="similarity">
    <text evidence="3">Belongs to the autotransporter-2 (AT-2) (TC 1.B.40) family.</text>
</comment>
<evidence type="ECO:0000256" key="1">
    <source>
        <dbReference type="ARBA" id="ARBA00004241"/>
    </source>
</evidence>
<dbReference type="AlphaFoldDB" id="A0A119AMK9"/>
<sequence>MGKNAIAKDLVWNIHSLGNRRTDGLGVDIDSDTAAANSTAIGSGATASTYGTTAVGAYSLASNTGALAFGVHANAVGRNTVAFGSASYSGGLQSIALGSFTAAVADRSNAIGTLATSRGVDANAIGTSADASGARSIAFGAPATIGAFDKDALQNTTDNTAASGDDSIAIGTSTRATATGSMAIGAKASATVDDGVALGSQSIANRAAGQGGSSLSAVSVGSGGDGAATATRQIISVARGTQDTDAVNLSQLKGVTAALGGEAAIKADGSIAAPTYTLANGGTHRNVGGALNALDDNLTTANKNISKNATGIADIGKRVDATETDIAQNTSAIGALDTRVGTAETNIADLQNSLSGISEGTAGLVQQAAAGADVTVASTKGGTAVDFAGSDGARTLKGVANGTVNAASSEAVNGAQLHGTAESVAAALGGGATVNADGSIAAPTYTVDGKTMTDVGSAITSIDGSLTTLDGRVTRTETSIDQMQQDLSSGAVGLVRHDASTNSVTVARGIGGSVVDFTGAEGSRVLTGLANGKDDRDAVTIAQLRAVGLVDPEGRMVGALAYDDIELKRATLGGTNGTVLANVANGSISAGSMDAVNGSQLYALQQEFENRHNGLIDRLDVVEQTVANGTGGSGSNGGDGSQATGDNSTGLGQNANASGSGSAAIGQNSNASGNNSTAVGQGSSASGENAIALGQGATASAKDAVALGQNSVADRENSVSVGSVGNERQITNVADGTAPTDAVNVRQMNSALGSLRSDVEDYRRDSNAGTASAVAIANLPQAALPGESMVSVAGGTYAGQSAVAFGLSTATRNGKWVAKASGSTNTRGTVAVGAGVGYRW</sequence>
<evidence type="ECO:0000256" key="7">
    <source>
        <dbReference type="ARBA" id="ARBA00022729"/>
    </source>
</evidence>
<evidence type="ECO:0000256" key="2">
    <source>
        <dbReference type="ARBA" id="ARBA00004442"/>
    </source>
</evidence>
<keyword evidence="9" id="KW-0472">Membrane</keyword>
<keyword evidence="7" id="KW-0732">Signal</keyword>
<evidence type="ECO:0000313" key="16">
    <source>
        <dbReference type="Proteomes" id="UP000062317"/>
    </source>
</evidence>
<feature type="compositionally biased region" description="Gly residues" evidence="11">
    <location>
        <begin position="629"/>
        <end position="640"/>
    </location>
</feature>
<feature type="domain" description="Trimeric autotransporter adhesin YadA-like head" evidence="13">
    <location>
        <begin position="671"/>
        <end position="697"/>
    </location>
</feature>
<feature type="domain" description="Trimeric autotransporter adhesin YadA-like head" evidence="13">
    <location>
        <begin position="699"/>
        <end position="723"/>
    </location>
</feature>
<dbReference type="EMBL" id="LPEQ01000137">
    <property type="protein sequence ID" value="KVV38078.1"/>
    <property type="molecule type" value="Genomic_DNA"/>
</dbReference>
<evidence type="ECO:0000313" key="15">
    <source>
        <dbReference type="EMBL" id="KVV38078.1"/>
    </source>
</evidence>
<keyword evidence="16" id="KW-1185">Reference proteome</keyword>
<dbReference type="Pfam" id="PF05662">
    <property type="entry name" value="YadA_stalk"/>
    <property type="match status" value="5"/>
</dbReference>
<dbReference type="SUPFAM" id="SSF101967">
    <property type="entry name" value="Adhesin YadA, collagen-binding domain"/>
    <property type="match status" value="3"/>
</dbReference>
<accession>A0A119AMK9</accession>
<keyword evidence="5" id="KW-1134">Transmembrane beta strand</keyword>
<evidence type="ECO:0000256" key="11">
    <source>
        <dbReference type="SAM" id="MobiDB-lite"/>
    </source>
</evidence>
<evidence type="ECO:0000256" key="6">
    <source>
        <dbReference type="ARBA" id="ARBA00022692"/>
    </source>
</evidence>
<feature type="domain" description="Trimeric autotransporter adhesin YadA-like stalk" evidence="14">
    <location>
        <begin position="526"/>
        <end position="547"/>
    </location>
</feature>
<evidence type="ECO:0008006" key="17">
    <source>
        <dbReference type="Google" id="ProtNLM"/>
    </source>
</evidence>
<gene>
    <name evidence="15" type="ORF">WT27_16790</name>
</gene>
<protein>
    <recommendedName>
        <fullName evidence="17">Adhesin</fullName>
    </recommendedName>
</protein>
<dbReference type="SUPFAM" id="SSF54523">
    <property type="entry name" value="Pili subunits"/>
    <property type="match status" value="1"/>
</dbReference>
<name>A0A119AMK9_9BURK</name>
<feature type="domain" description="Trimeric autotransporter adhesin YadA-like stalk" evidence="14">
    <location>
        <begin position="233"/>
        <end position="270"/>
    </location>
</feature>
<evidence type="ECO:0000256" key="8">
    <source>
        <dbReference type="ARBA" id="ARBA00022927"/>
    </source>
</evidence>
<evidence type="ECO:0000259" key="12">
    <source>
        <dbReference type="Pfam" id="PF03895"/>
    </source>
</evidence>
<keyword evidence="10" id="KW-0998">Cell outer membrane</keyword>
<comment type="subcellular location">
    <subcellularLocation>
        <location evidence="2">Cell outer membrane</location>
    </subcellularLocation>
    <subcellularLocation>
        <location evidence="1">Cell surface</location>
    </subcellularLocation>
</comment>
<dbReference type="InterPro" id="IPR011049">
    <property type="entry name" value="Serralysin-like_metalloprot_C"/>
</dbReference>
<evidence type="ECO:0000259" key="14">
    <source>
        <dbReference type="Pfam" id="PF05662"/>
    </source>
</evidence>
<comment type="caution">
    <text evidence="15">The sequence shown here is derived from an EMBL/GenBank/DDBJ whole genome shotgun (WGS) entry which is preliminary data.</text>
</comment>
<organism evidence="15 16">
    <name type="scientific">Burkholderia territorii</name>
    <dbReference type="NCBI Taxonomy" id="1503055"/>
    <lineage>
        <taxon>Bacteria</taxon>
        <taxon>Pseudomonadati</taxon>
        <taxon>Pseudomonadota</taxon>
        <taxon>Betaproteobacteria</taxon>
        <taxon>Burkholderiales</taxon>
        <taxon>Burkholderiaceae</taxon>
        <taxon>Burkholderia</taxon>
        <taxon>Burkholderia cepacia complex</taxon>
    </lineage>
</organism>
<dbReference type="InterPro" id="IPR045584">
    <property type="entry name" value="Pilin-like"/>
</dbReference>
<evidence type="ECO:0000259" key="13">
    <source>
        <dbReference type="Pfam" id="PF05658"/>
    </source>
</evidence>
<evidence type="ECO:0000256" key="10">
    <source>
        <dbReference type="ARBA" id="ARBA00023237"/>
    </source>
</evidence>
<dbReference type="GO" id="GO:0009279">
    <property type="term" value="C:cell outer membrane"/>
    <property type="evidence" value="ECO:0007669"/>
    <property type="project" value="UniProtKB-SubCell"/>
</dbReference>
<keyword evidence="4" id="KW-0813">Transport</keyword>
<proteinExistence type="inferred from homology"/>
<dbReference type="Proteomes" id="UP000062317">
    <property type="component" value="Unassembled WGS sequence"/>
</dbReference>
<feature type="domain" description="Trimeric autotransporter adhesin YadA-like stalk" evidence="14">
    <location>
        <begin position="581"/>
        <end position="614"/>
    </location>
</feature>
<feature type="compositionally biased region" description="Low complexity" evidence="11">
    <location>
        <begin position="650"/>
        <end position="678"/>
    </location>
</feature>
<dbReference type="GO" id="GO:0015031">
    <property type="term" value="P:protein transport"/>
    <property type="evidence" value="ECO:0007669"/>
    <property type="project" value="UniProtKB-KW"/>
</dbReference>
<dbReference type="GO" id="GO:0009986">
    <property type="term" value="C:cell surface"/>
    <property type="evidence" value="ECO:0007669"/>
    <property type="project" value="UniProtKB-SubCell"/>
</dbReference>
<keyword evidence="8" id="KW-0653">Protein transport</keyword>
<reference evidence="15 16" key="1">
    <citation type="submission" date="2015-11" db="EMBL/GenBank/DDBJ databases">
        <title>Expanding the genomic diversity of Burkholderia species for the development of highly accurate diagnostics.</title>
        <authorList>
            <person name="Sahl J."/>
            <person name="Keim P."/>
            <person name="Wagner D."/>
        </authorList>
    </citation>
    <scope>NUCLEOTIDE SEQUENCE [LARGE SCALE GENOMIC DNA]</scope>
    <source>
        <strain evidence="15 16">MSMB1301WGS</strain>
    </source>
</reference>
<dbReference type="Gene3D" id="2.150.10.10">
    <property type="entry name" value="Serralysin-like metalloprotease, C-terminal"/>
    <property type="match status" value="4"/>
</dbReference>
<dbReference type="Gene3D" id="1.20.5.170">
    <property type="match status" value="1"/>
</dbReference>
<evidence type="ECO:0000256" key="9">
    <source>
        <dbReference type="ARBA" id="ARBA00023136"/>
    </source>
</evidence>
<dbReference type="Gene3D" id="1.20.5.340">
    <property type="match status" value="1"/>
</dbReference>
<evidence type="ECO:0000256" key="5">
    <source>
        <dbReference type="ARBA" id="ARBA00022452"/>
    </source>
</evidence>
<dbReference type="Gene3D" id="3.30.1300.30">
    <property type="entry name" value="GSPII I/J protein-like"/>
    <property type="match status" value="1"/>
</dbReference>
<dbReference type="Pfam" id="PF05658">
    <property type="entry name" value="YadA_head"/>
    <property type="match status" value="7"/>
</dbReference>
<feature type="region of interest" description="Disordered" evidence="11">
    <location>
        <begin position="626"/>
        <end position="685"/>
    </location>
</feature>
<dbReference type="InterPro" id="IPR008635">
    <property type="entry name" value="Coiled_stalk_dom"/>
</dbReference>
<feature type="domain" description="Trimeric autotransporter adhesin YadA-like stalk" evidence="14">
    <location>
        <begin position="398"/>
        <end position="438"/>
    </location>
</feature>
<feature type="domain" description="Trimeric autotransporter adhesin YadA-like head" evidence="13">
    <location>
        <begin position="36"/>
        <end position="59"/>
    </location>
</feature>
<evidence type="ECO:0000256" key="3">
    <source>
        <dbReference type="ARBA" id="ARBA00005848"/>
    </source>
</evidence>
<dbReference type="Pfam" id="PF03895">
    <property type="entry name" value="YadA_anchor"/>
    <property type="match status" value="1"/>
</dbReference>
<dbReference type="InterPro" id="IPR005594">
    <property type="entry name" value="YadA_C"/>
</dbReference>
<feature type="domain" description="Trimeric autotransporter adhesin YadA-like head" evidence="13">
    <location>
        <begin position="643"/>
        <end position="669"/>
    </location>
</feature>
<feature type="domain" description="Trimeric autotransporter adhesin YadA-like C-terminal membrane anchor" evidence="12">
    <location>
        <begin position="780"/>
        <end position="840"/>
    </location>
</feature>
<feature type="domain" description="Trimeric autotransporter adhesin YadA-like head" evidence="13">
    <location>
        <begin position="162"/>
        <end position="188"/>
    </location>
</feature>
<keyword evidence="6" id="KW-0812">Transmembrane</keyword>
<feature type="domain" description="Trimeric autotransporter adhesin YadA-like stalk" evidence="14">
    <location>
        <begin position="729"/>
        <end position="767"/>
    </location>
</feature>
<feature type="domain" description="Trimeric autotransporter adhesin YadA-like head" evidence="13">
    <location>
        <begin position="61"/>
        <end position="86"/>
    </location>
</feature>
<dbReference type="InterPro" id="IPR008640">
    <property type="entry name" value="Adhesin_Head_dom"/>
</dbReference>